<name>A0A0M6Y9M9_9HYPH</name>
<reference evidence="3" key="1">
    <citation type="submission" date="2015-07" db="EMBL/GenBank/DDBJ databases">
        <authorList>
            <person name="Rodrigo-Torres Lidia"/>
            <person name="Arahal R.David."/>
        </authorList>
    </citation>
    <scope>NUCLEOTIDE SEQUENCE [LARGE SCALE GENOMIC DNA]</scope>
    <source>
        <strain evidence="3">CECT 4801</strain>
    </source>
</reference>
<dbReference type="Proteomes" id="UP000048926">
    <property type="component" value="Unassembled WGS sequence"/>
</dbReference>
<organism evidence="2 3">
    <name type="scientific">Roseibium aggregatum</name>
    <dbReference type="NCBI Taxonomy" id="187304"/>
    <lineage>
        <taxon>Bacteria</taxon>
        <taxon>Pseudomonadati</taxon>
        <taxon>Pseudomonadota</taxon>
        <taxon>Alphaproteobacteria</taxon>
        <taxon>Hyphomicrobiales</taxon>
        <taxon>Stappiaceae</taxon>
        <taxon>Roseibium</taxon>
    </lineage>
</organism>
<dbReference type="PANTHER" id="PTHR40943:SF1">
    <property type="entry name" value="CYTOPLASMIC PROTEIN"/>
    <property type="match status" value="1"/>
</dbReference>
<dbReference type="RefSeq" id="WP_055659979.1">
    <property type="nucleotide sequence ID" value="NZ_CXST01000003.1"/>
</dbReference>
<evidence type="ECO:0000259" key="1">
    <source>
        <dbReference type="Pfam" id="PF05899"/>
    </source>
</evidence>
<accession>A0A0M6Y9M9</accession>
<dbReference type="PANTHER" id="PTHR40943">
    <property type="entry name" value="CYTOPLASMIC PROTEIN-RELATED"/>
    <property type="match status" value="1"/>
</dbReference>
<gene>
    <name evidence="2" type="ORF">LAL4801_04691</name>
</gene>
<keyword evidence="3" id="KW-1185">Reference proteome</keyword>
<evidence type="ECO:0000313" key="3">
    <source>
        <dbReference type="Proteomes" id="UP000048926"/>
    </source>
</evidence>
<dbReference type="Gene3D" id="2.60.120.10">
    <property type="entry name" value="Jelly Rolls"/>
    <property type="match status" value="1"/>
</dbReference>
<dbReference type="EMBL" id="CXST01000003">
    <property type="protein sequence ID" value="CTQ46233.1"/>
    <property type="molecule type" value="Genomic_DNA"/>
</dbReference>
<dbReference type="CDD" id="cd02227">
    <property type="entry name" value="cupin_TM1112-like"/>
    <property type="match status" value="1"/>
</dbReference>
<dbReference type="Pfam" id="PF05899">
    <property type="entry name" value="Cupin_3"/>
    <property type="match status" value="1"/>
</dbReference>
<dbReference type="InterPro" id="IPR014710">
    <property type="entry name" value="RmlC-like_jellyroll"/>
</dbReference>
<dbReference type="AlphaFoldDB" id="A0A0M6Y9M9"/>
<dbReference type="InterPro" id="IPR011051">
    <property type="entry name" value="RmlC_Cupin_sf"/>
</dbReference>
<dbReference type="SUPFAM" id="SSF51182">
    <property type="entry name" value="RmlC-like cupins"/>
    <property type="match status" value="1"/>
</dbReference>
<proteinExistence type="predicted"/>
<dbReference type="InterPro" id="IPR008579">
    <property type="entry name" value="UGlyAH_Cupin_dom"/>
</dbReference>
<dbReference type="KEGG" id="lagg:B0E33_13440"/>
<protein>
    <recommendedName>
        <fullName evidence="1">(S)-ureidoglycine aminohydrolase cupin domain-containing protein</fullName>
    </recommendedName>
</protein>
<evidence type="ECO:0000313" key="2">
    <source>
        <dbReference type="EMBL" id="CTQ46233.1"/>
    </source>
</evidence>
<feature type="domain" description="(S)-ureidoglycine aminohydrolase cupin" evidence="1">
    <location>
        <begin position="72"/>
        <end position="133"/>
    </location>
</feature>
<dbReference type="OrthoDB" id="6877662at2"/>
<sequence>MTLAGGLQEAKRTKTSAVNEAARHGQAFTQSFVDKSQLMPAPIRPEWVLEGDPKAMCAVLARHKFGWGDACHWSCTAGKFRWHYGWDESVMFLEGGVRITDDAGHVYEGKPGVTLFFPAGTSAVWEVPTYIRKLAFNQKPVPWYLHYQSRILERLKGVGKKLFG</sequence>